<accession>A0AC61U2M8</accession>
<proteinExistence type="predicted"/>
<evidence type="ECO:0000313" key="2">
    <source>
        <dbReference type="Proteomes" id="UP001059663"/>
    </source>
</evidence>
<dbReference type="EMBL" id="CP087977">
    <property type="protein sequence ID" value="UUZ44296.1"/>
    <property type="molecule type" value="Genomic_DNA"/>
</dbReference>
<dbReference type="Proteomes" id="UP001059663">
    <property type="component" value="Chromosome"/>
</dbReference>
<organism evidence="1 2">
    <name type="scientific">Janibacter limosus</name>
    <dbReference type="NCBI Taxonomy" id="53458"/>
    <lineage>
        <taxon>Bacteria</taxon>
        <taxon>Bacillati</taxon>
        <taxon>Actinomycetota</taxon>
        <taxon>Actinomycetes</taxon>
        <taxon>Micrococcales</taxon>
        <taxon>Intrasporangiaceae</taxon>
        <taxon>Janibacter</taxon>
    </lineage>
</organism>
<reference evidence="1" key="1">
    <citation type="submission" date="2021-11" db="EMBL/GenBank/DDBJ databases">
        <title>Study of the species diversity of bacterial strains isolated from a unique natural object - Shulgan-Tash cave (Bashkiria).</title>
        <authorList>
            <person name="Sazanova A.L."/>
            <person name="Chirak E.R."/>
            <person name="Safronova V.I."/>
        </authorList>
    </citation>
    <scope>NUCLEOTIDE SEQUENCE</scope>
    <source>
        <strain evidence="1">P1</strain>
    </source>
</reference>
<protein>
    <submittedName>
        <fullName evidence="1">GntR family transcriptional regulator</fullName>
    </submittedName>
</protein>
<sequence>MTAATSPSPSTKAGRLHAALRDDILTGRLAAGEPVDEATTAAEHDVSRTPVREALKALTSEGLLVPGPRRQLRVVDISPEHRREVTSLRVALEVTAAPTACERRTDEDLDDLRTLVDRQRRRAKGGDVTAFLEADEAFHRALAAIAAMPTLMLLPDQLGAFVRLARLGAPTPQRHLLALTREHDHLVDLLEAGDGAALSTALEGHIRSTALRG</sequence>
<name>A0AC61U2M8_9MICO</name>
<evidence type="ECO:0000313" key="1">
    <source>
        <dbReference type="EMBL" id="UUZ44296.1"/>
    </source>
</evidence>
<gene>
    <name evidence="1" type="ORF">LP422_17700</name>
</gene>